<keyword evidence="1" id="KW-0812">Transmembrane</keyword>
<organism evidence="2 3">
    <name type="scientific">Xyrichtys novacula</name>
    <name type="common">Pearly razorfish</name>
    <name type="synonym">Hemipteronotus novacula</name>
    <dbReference type="NCBI Taxonomy" id="13765"/>
    <lineage>
        <taxon>Eukaryota</taxon>
        <taxon>Metazoa</taxon>
        <taxon>Chordata</taxon>
        <taxon>Craniata</taxon>
        <taxon>Vertebrata</taxon>
        <taxon>Euteleostomi</taxon>
        <taxon>Actinopterygii</taxon>
        <taxon>Neopterygii</taxon>
        <taxon>Teleostei</taxon>
        <taxon>Neoteleostei</taxon>
        <taxon>Acanthomorphata</taxon>
        <taxon>Eupercaria</taxon>
        <taxon>Labriformes</taxon>
        <taxon>Labridae</taxon>
        <taxon>Xyrichtys</taxon>
    </lineage>
</organism>
<evidence type="ECO:0000313" key="2">
    <source>
        <dbReference type="EMBL" id="CAJ1053487.1"/>
    </source>
</evidence>
<accession>A0AAV1EXB9</accession>
<evidence type="ECO:0000313" key="3">
    <source>
        <dbReference type="Proteomes" id="UP001178508"/>
    </source>
</evidence>
<keyword evidence="1" id="KW-0472">Membrane</keyword>
<name>A0AAV1EXB9_XYRNO</name>
<dbReference type="AlphaFoldDB" id="A0AAV1EXB9"/>
<gene>
    <name evidence="2" type="ORF">XNOV1_A003627</name>
</gene>
<evidence type="ECO:0000256" key="1">
    <source>
        <dbReference type="SAM" id="Phobius"/>
    </source>
</evidence>
<feature type="transmembrane region" description="Helical" evidence="1">
    <location>
        <begin position="6"/>
        <end position="30"/>
    </location>
</feature>
<dbReference type="EMBL" id="OY660866">
    <property type="protein sequence ID" value="CAJ1053487.1"/>
    <property type="molecule type" value="Genomic_DNA"/>
</dbReference>
<proteinExistence type="predicted"/>
<protein>
    <recommendedName>
        <fullName evidence="4">Secreted protein</fullName>
    </recommendedName>
</protein>
<keyword evidence="3" id="KW-1185">Reference proteome</keyword>
<reference evidence="2" key="1">
    <citation type="submission" date="2023-08" db="EMBL/GenBank/DDBJ databases">
        <authorList>
            <person name="Alioto T."/>
            <person name="Alioto T."/>
            <person name="Gomez Garrido J."/>
        </authorList>
    </citation>
    <scope>NUCLEOTIDE SEQUENCE</scope>
</reference>
<keyword evidence="1" id="KW-1133">Transmembrane helix</keyword>
<evidence type="ECO:0008006" key="4">
    <source>
        <dbReference type="Google" id="ProtNLM"/>
    </source>
</evidence>
<sequence length="125" mass="14277">MQRAPLKSWFVVLSMHTVFLVSEISILLLWEEFKARVRGPDHGCAVPDNFGSSITFISRLPKGCRYVALDKRSHGLFSHHPLPVFVEDVLRVIAVWVWRQNEVNWSSLCSESLISTLGDIQPNRC</sequence>
<dbReference type="Proteomes" id="UP001178508">
    <property type="component" value="Chromosome 3"/>
</dbReference>